<dbReference type="NCBIfam" id="TIGR01845">
    <property type="entry name" value="outer_NodT"/>
    <property type="match status" value="1"/>
</dbReference>
<comment type="subcellular location">
    <subcellularLocation>
        <location evidence="2">Cell membrane</location>
        <topology evidence="2">Lipid-anchor</topology>
    </subcellularLocation>
</comment>
<evidence type="ECO:0000256" key="1">
    <source>
        <dbReference type="ARBA" id="ARBA00007613"/>
    </source>
</evidence>
<protein>
    <submittedName>
        <fullName evidence="3">Efflux transporter outer membrane subunit</fullName>
    </submittedName>
</protein>
<evidence type="ECO:0000313" key="3">
    <source>
        <dbReference type="EMBL" id="MCO5975114.1"/>
    </source>
</evidence>
<keyword evidence="2" id="KW-0472">Membrane</keyword>
<keyword evidence="4" id="KW-1185">Reference proteome</keyword>
<evidence type="ECO:0000313" key="4">
    <source>
        <dbReference type="Proteomes" id="UP001204851"/>
    </source>
</evidence>
<evidence type="ECO:0000256" key="2">
    <source>
        <dbReference type="RuleBase" id="RU362097"/>
    </source>
</evidence>
<dbReference type="Pfam" id="PF02321">
    <property type="entry name" value="OEP"/>
    <property type="match status" value="2"/>
</dbReference>
<sequence>MISAPRSWTARGRWSGGLALLLLAGCQLAPVRPPSASLPDHYPADVVDPVGGPAGPRAATLGWESYFLDATLRGLIRQALANNHDLRLAVLKVAEARAGYDIQRADQWPTLAGTAQAARGRTPADLSPIGRAVTGNQFSVGLAASSWELDFWGRVRSLSDAALENYLSTDEARRATTLGLIAQVANSYLALGELDERLDLARRTATSRTESLRIFRRRTEVGATSRLELTQVELLSQQAEVLVAQLVQARAQQAHALALLVGAGSSVSPAVGHLDDKAVMAGLTPGLPSDLLLARPDILAAEHGLRAADANIGAARAAYFPRIALTGSYATASSQLDGLFKSGSGDWSFGPGLSLPLFDGGRRASALALAEVRQQQALVAYDQAVQGAFRDVADALAAQRGLSDQVQTLTRMLAMQNERTRLAQLRYDAGAVRYLEVLDAERDRLSAEQSLVQARRALLSARVALYTALGGGTQIATASSDSSQLLQP</sequence>
<comment type="similarity">
    <text evidence="1 2">Belongs to the outer membrane factor (OMF) (TC 1.B.17) family.</text>
</comment>
<organism evidence="3 4">
    <name type="scientific">Ideonella oryzae</name>
    <dbReference type="NCBI Taxonomy" id="2937441"/>
    <lineage>
        <taxon>Bacteria</taxon>
        <taxon>Pseudomonadati</taxon>
        <taxon>Pseudomonadota</taxon>
        <taxon>Betaproteobacteria</taxon>
        <taxon>Burkholderiales</taxon>
        <taxon>Sphaerotilaceae</taxon>
        <taxon>Ideonella</taxon>
    </lineage>
</organism>
<name>A0ABT1BFS9_9BURK</name>
<dbReference type="PROSITE" id="PS51257">
    <property type="entry name" value="PROKAR_LIPOPROTEIN"/>
    <property type="match status" value="1"/>
</dbReference>
<keyword evidence="2" id="KW-1134">Transmembrane beta strand</keyword>
<keyword evidence="2" id="KW-0564">Palmitate</keyword>
<proteinExistence type="inferred from homology"/>
<gene>
    <name evidence="3" type="ORF">M0L44_00050</name>
</gene>
<dbReference type="EMBL" id="JAMXMC010000001">
    <property type="protein sequence ID" value="MCO5975114.1"/>
    <property type="molecule type" value="Genomic_DNA"/>
</dbReference>
<dbReference type="Gene3D" id="2.20.200.10">
    <property type="entry name" value="Outer membrane efflux proteins (OEP)"/>
    <property type="match status" value="1"/>
</dbReference>
<keyword evidence="2" id="KW-0812">Transmembrane</keyword>
<dbReference type="Gene3D" id="1.20.1600.10">
    <property type="entry name" value="Outer membrane efflux proteins (OEP)"/>
    <property type="match status" value="1"/>
</dbReference>
<dbReference type="InterPro" id="IPR010131">
    <property type="entry name" value="MdtP/NodT-like"/>
</dbReference>
<dbReference type="Proteomes" id="UP001204851">
    <property type="component" value="Unassembled WGS sequence"/>
</dbReference>
<reference evidence="3 4" key="1">
    <citation type="submission" date="2022-06" db="EMBL/GenBank/DDBJ databases">
        <title>Ideonella sp. NS12-5 Genome sequencing and assembly.</title>
        <authorList>
            <person name="Jung Y."/>
        </authorList>
    </citation>
    <scope>NUCLEOTIDE SEQUENCE [LARGE SCALE GENOMIC DNA]</scope>
    <source>
        <strain evidence="3 4">NS12-5</strain>
    </source>
</reference>
<dbReference type="SUPFAM" id="SSF56954">
    <property type="entry name" value="Outer membrane efflux proteins (OEP)"/>
    <property type="match status" value="1"/>
</dbReference>
<dbReference type="PANTHER" id="PTHR30203:SF33">
    <property type="entry name" value="BLR4455 PROTEIN"/>
    <property type="match status" value="1"/>
</dbReference>
<accession>A0ABT1BFS9</accession>
<dbReference type="InterPro" id="IPR003423">
    <property type="entry name" value="OMP_efflux"/>
</dbReference>
<comment type="caution">
    <text evidence="3">The sequence shown here is derived from an EMBL/GenBank/DDBJ whole genome shotgun (WGS) entry which is preliminary data.</text>
</comment>
<dbReference type="PANTHER" id="PTHR30203">
    <property type="entry name" value="OUTER MEMBRANE CATION EFFLUX PROTEIN"/>
    <property type="match status" value="1"/>
</dbReference>
<keyword evidence="2" id="KW-0449">Lipoprotein</keyword>